<keyword evidence="3" id="KW-0808">Transferase</keyword>
<dbReference type="InterPro" id="IPR036890">
    <property type="entry name" value="HATPase_C_sf"/>
</dbReference>
<feature type="transmembrane region" description="Helical" evidence="1">
    <location>
        <begin position="38"/>
        <end position="56"/>
    </location>
</feature>
<dbReference type="Pfam" id="PF14501">
    <property type="entry name" value="HATPase_c_5"/>
    <property type="match status" value="1"/>
</dbReference>
<keyword evidence="1" id="KW-1133">Transmembrane helix</keyword>
<reference evidence="3" key="1">
    <citation type="submission" date="2020-08" db="EMBL/GenBank/DDBJ databases">
        <title>Taxonomic study for Lactobacillus species isolated from hardwood bark.</title>
        <authorList>
            <person name="Tohno M."/>
            <person name="Tanizawa Y."/>
        </authorList>
    </citation>
    <scope>NUCLEOTIDE SEQUENCE</scope>
    <source>
        <strain evidence="3">B40</strain>
    </source>
</reference>
<feature type="domain" description="Sensor histidine kinase NatK-like C-terminal" evidence="2">
    <location>
        <begin position="330"/>
        <end position="435"/>
    </location>
</feature>
<keyword evidence="4" id="KW-1185">Reference proteome</keyword>
<feature type="transmembrane region" description="Helical" evidence="1">
    <location>
        <begin position="124"/>
        <end position="143"/>
    </location>
</feature>
<dbReference type="PANTHER" id="PTHR40448">
    <property type="entry name" value="TWO-COMPONENT SENSOR HISTIDINE KINASE"/>
    <property type="match status" value="1"/>
</dbReference>
<name>A0A916QJ16_9LACO</name>
<dbReference type="CDD" id="cd16935">
    <property type="entry name" value="HATPase_AgrC-ComD-like"/>
    <property type="match status" value="1"/>
</dbReference>
<dbReference type="InterPro" id="IPR032834">
    <property type="entry name" value="NatK-like_C"/>
</dbReference>
<keyword evidence="1" id="KW-0812">Transmembrane</keyword>
<dbReference type="Proteomes" id="UP000677218">
    <property type="component" value="Unassembled WGS sequence"/>
</dbReference>
<gene>
    <name evidence="3" type="ORF">LCB40_09770</name>
</gene>
<dbReference type="EMBL" id="BMAY01000006">
    <property type="protein sequence ID" value="GFZ27097.1"/>
    <property type="molecule type" value="Genomic_DNA"/>
</dbReference>
<accession>A0A916QJ16</accession>
<keyword evidence="1" id="KW-0472">Membrane</keyword>
<dbReference type="GO" id="GO:0042802">
    <property type="term" value="F:identical protein binding"/>
    <property type="evidence" value="ECO:0007669"/>
    <property type="project" value="TreeGrafter"/>
</dbReference>
<feature type="transmembrane region" description="Helical" evidence="1">
    <location>
        <begin position="164"/>
        <end position="183"/>
    </location>
</feature>
<dbReference type="SUPFAM" id="SSF55874">
    <property type="entry name" value="ATPase domain of HSP90 chaperone/DNA topoisomerase II/histidine kinase"/>
    <property type="match status" value="1"/>
</dbReference>
<dbReference type="GO" id="GO:0016301">
    <property type="term" value="F:kinase activity"/>
    <property type="evidence" value="ECO:0007669"/>
    <property type="project" value="UniProtKB-KW"/>
</dbReference>
<protein>
    <submittedName>
        <fullName evidence="3">Sensor histidine kinase</fullName>
    </submittedName>
</protein>
<dbReference type="RefSeq" id="WP_212780791.1">
    <property type="nucleotide sequence ID" value="NZ_BMAY01000006.1"/>
</dbReference>
<sequence>MKFVTLPDIPRIYTALAEWLACMLMISQVPSSQRRRNVFFYAFGAGIIQILLQFWAGSFSLSFWLVGMALNVLWMYLTICLETTPITTRIYHTCKAFIFAEFIAALSWEAFSLLAVIGKFTTHTLIPQFFMAICYALLIFGMYKLQQIERIHYGLLNIEKKSALISLLLMIILFLMSNVSFLWTTKNPLIGNSTTVFTIRTFVDLCGLLIFTLLENQRFEQYLAKDLDNMNNMFKLQYEEYQAYRESSDMVNRRFHDLKQQLDVIALESDEKKRLSYINSLRDDIKQYKADVKTGNPIADVVLTRKNAYCIDNDIQLTCIANGNLLKGIETMDLCSLLGNSLDNAIEAVLKIPDKHKRLIDIRITQRGDMVIFRIKNYTRNNSPISKHELPKTTKKDKSAHGYGLRSIAIISQKYNGTMTIKKQDHWFALQVLFPANIAK</sequence>
<evidence type="ECO:0000313" key="4">
    <source>
        <dbReference type="Proteomes" id="UP000677218"/>
    </source>
</evidence>
<proteinExistence type="predicted"/>
<evidence type="ECO:0000313" key="3">
    <source>
        <dbReference type="EMBL" id="GFZ27097.1"/>
    </source>
</evidence>
<feature type="transmembrane region" description="Helical" evidence="1">
    <location>
        <begin position="62"/>
        <end position="84"/>
    </location>
</feature>
<keyword evidence="3" id="KW-0418">Kinase</keyword>
<evidence type="ECO:0000256" key="1">
    <source>
        <dbReference type="SAM" id="Phobius"/>
    </source>
</evidence>
<dbReference type="PANTHER" id="PTHR40448:SF1">
    <property type="entry name" value="TWO-COMPONENT SENSOR HISTIDINE KINASE"/>
    <property type="match status" value="1"/>
</dbReference>
<feature type="transmembrane region" description="Helical" evidence="1">
    <location>
        <begin position="96"/>
        <end position="118"/>
    </location>
</feature>
<dbReference type="AlphaFoldDB" id="A0A916QJ16"/>
<organism evidence="3 4">
    <name type="scientific">Lactobacillus corticis</name>
    <dbReference type="NCBI Taxonomy" id="2201249"/>
    <lineage>
        <taxon>Bacteria</taxon>
        <taxon>Bacillati</taxon>
        <taxon>Bacillota</taxon>
        <taxon>Bacilli</taxon>
        <taxon>Lactobacillales</taxon>
        <taxon>Lactobacillaceae</taxon>
        <taxon>Lactobacillus</taxon>
    </lineage>
</organism>
<evidence type="ECO:0000259" key="2">
    <source>
        <dbReference type="Pfam" id="PF14501"/>
    </source>
</evidence>
<comment type="caution">
    <text evidence="3">The sequence shown here is derived from an EMBL/GenBank/DDBJ whole genome shotgun (WGS) entry which is preliminary data.</text>
</comment>
<dbReference type="Gene3D" id="3.30.565.10">
    <property type="entry name" value="Histidine kinase-like ATPase, C-terminal domain"/>
    <property type="match status" value="1"/>
</dbReference>